<proteinExistence type="inferred from homology"/>
<evidence type="ECO:0000256" key="2">
    <source>
        <dbReference type="ARBA" id="ARBA00004997"/>
    </source>
</evidence>
<dbReference type="Pfam" id="PF02887">
    <property type="entry name" value="PK_C"/>
    <property type="match status" value="1"/>
</dbReference>
<evidence type="ECO:0000256" key="12">
    <source>
        <dbReference type="ARBA" id="ARBA00022958"/>
    </source>
</evidence>
<dbReference type="SUPFAM" id="SSF51621">
    <property type="entry name" value="Phosphoenolpyruvate/pyruvate domain"/>
    <property type="match status" value="1"/>
</dbReference>
<protein>
    <recommendedName>
        <fullName evidence="5 15">Pyruvate kinase</fullName>
        <ecNumber evidence="4 15">2.7.1.40</ecNumber>
    </recommendedName>
</protein>
<comment type="caution">
    <text evidence="19">The sequence shown here is derived from an EMBL/GenBank/DDBJ whole genome shotgun (WGS) entry which is preliminary data.</text>
</comment>
<feature type="domain" description="Pyruvate kinase barrel" evidence="17">
    <location>
        <begin position="1"/>
        <end position="323"/>
    </location>
</feature>
<dbReference type="Gene3D" id="3.20.20.60">
    <property type="entry name" value="Phosphoenolpyruvate-binding domains"/>
    <property type="match status" value="1"/>
</dbReference>
<dbReference type="InterPro" id="IPR036918">
    <property type="entry name" value="Pyrv_Knase_C_sf"/>
</dbReference>
<dbReference type="Gene3D" id="2.40.33.10">
    <property type="entry name" value="PK beta-barrel domain-like"/>
    <property type="match status" value="1"/>
</dbReference>
<keyword evidence="14 19" id="KW-0670">Pyruvate</keyword>
<dbReference type="Pfam" id="PF00224">
    <property type="entry name" value="PK"/>
    <property type="match status" value="1"/>
</dbReference>
<keyword evidence="8" id="KW-0547">Nucleotide-binding</keyword>
<evidence type="ECO:0000256" key="15">
    <source>
        <dbReference type="NCBIfam" id="TIGR01064"/>
    </source>
</evidence>
<dbReference type="FunFam" id="2.40.33.10:FF:000001">
    <property type="entry name" value="Pyruvate kinase"/>
    <property type="match status" value="1"/>
</dbReference>
<evidence type="ECO:0000256" key="16">
    <source>
        <dbReference type="RuleBase" id="RU000504"/>
    </source>
</evidence>
<keyword evidence="10" id="KW-0067">ATP-binding</keyword>
<dbReference type="PROSITE" id="PS00110">
    <property type="entry name" value="PYRUVATE_KINASE"/>
    <property type="match status" value="1"/>
</dbReference>
<gene>
    <name evidence="19" type="primary">pyk</name>
    <name evidence="19" type="ORF">IAD25_06725</name>
</gene>
<dbReference type="InterPro" id="IPR015813">
    <property type="entry name" value="Pyrv/PenolPyrv_kinase-like_dom"/>
</dbReference>
<evidence type="ECO:0000256" key="13">
    <source>
        <dbReference type="ARBA" id="ARBA00023152"/>
    </source>
</evidence>
<dbReference type="PANTHER" id="PTHR11817">
    <property type="entry name" value="PYRUVATE KINASE"/>
    <property type="match status" value="1"/>
</dbReference>
<evidence type="ECO:0000259" key="17">
    <source>
        <dbReference type="Pfam" id="PF00224"/>
    </source>
</evidence>
<evidence type="ECO:0000256" key="10">
    <source>
        <dbReference type="ARBA" id="ARBA00022840"/>
    </source>
</evidence>
<keyword evidence="13 16" id="KW-0324">Glycolysis</keyword>
<evidence type="ECO:0000256" key="8">
    <source>
        <dbReference type="ARBA" id="ARBA00022741"/>
    </source>
</evidence>
<dbReference type="InterPro" id="IPR015793">
    <property type="entry name" value="Pyrv_Knase_brl"/>
</dbReference>
<comment type="catalytic activity">
    <reaction evidence="16">
        <text>pyruvate + ATP = phosphoenolpyruvate + ADP + H(+)</text>
        <dbReference type="Rhea" id="RHEA:18157"/>
        <dbReference type="ChEBI" id="CHEBI:15361"/>
        <dbReference type="ChEBI" id="CHEBI:15378"/>
        <dbReference type="ChEBI" id="CHEBI:30616"/>
        <dbReference type="ChEBI" id="CHEBI:58702"/>
        <dbReference type="ChEBI" id="CHEBI:456216"/>
        <dbReference type="EC" id="2.7.1.40"/>
    </reaction>
</comment>
<reference evidence="19" key="1">
    <citation type="submission" date="2020-10" db="EMBL/GenBank/DDBJ databases">
        <authorList>
            <person name="Gilroy R."/>
        </authorList>
    </citation>
    <scope>NUCLEOTIDE SEQUENCE</scope>
    <source>
        <strain evidence="19">ChiSjej4B22-8349</strain>
    </source>
</reference>
<dbReference type="GO" id="GO:0004743">
    <property type="term" value="F:pyruvate kinase activity"/>
    <property type="evidence" value="ECO:0007669"/>
    <property type="project" value="UniProtKB-UniRule"/>
</dbReference>
<comment type="pathway">
    <text evidence="2 16">Carbohydrate degradation; glycolysis; pyruvate from D-glyceraldehyde 3-phosphate: step 5/5.</text>
</comment>
<evidence type="ECO:0000256" key="4">
    <source>
        <dbReference type="ARBA" id="ARBA00012142"/>
    </source>
</evidence>
<dbReference type="InterPro" id="IPR011037">
    <property type="entry name" value="Pyrv_Knase-like_insert_dom_sf"/>
</dbReference>
<evidence type="ECO:0000256" key="3">
    <source>
        <dbReference type="ARBA" id="ARBA00008663"/>
    </source>
</evidence>
<evidence type="ECO:0000313" key="20">
    <source>
        <dbReference type="Proteomes" id="UP000824130"/>
    </source>
</evidence>
<name>A0A9D1N850_9FIRM</name>
<feature type="domain" description="Pyruvate kinase C-terminal" evidence="18">
    <location>
        <begin position="357"/>
        <end position="469"/>
    </location>
</feature>
<comment type="cofactor">
    <cofactor evidence="1">
        <name>K(+)</name>
        <dbReference type="ChEBI" id="CHEBI:29103"/>
    </cofactor>
</comment>
<dbReference type="GO" id="GO:0030955">
    <property type="term" value="F:potassium ion binding"/>
    <property type="evidence" value="ECO:0007669"/>
    <property type="project" value="UniProtKB-UniRule"/>
</dbReference>
<dbReference type="InterPro" id="IPR040442">
    <property type="entry name" value="Pyrv_kinase-like_dom_sf"/>
</dbReference>
<dbReference type="SUPFAM" id="SSF52935">
    <property type="entry name" value="PK C-terminal domain-like"/>
    <property type="match status" value="1"/>
</dbReference>
<sequence>MKKTKIVCTLGPASKDEETMRAMLKAGMNVARLNFSHGTHQQHRETIETFRKVRDELGIPAAVLLDTKGPEIRIGDFTDGGADLKEGDMFTLTSESCEGTKEKVSTTYKALPTQVEKGTRILIDDGRIKMEVVATTDTEVVCRVLEGGRIKSRKGVNIPNKSLDLEYISEADRNDILFGIEMDVDYVAASFVRSGRDVEELRTLLNDNGGKKIKIISKIENMEGISNFHDILRLSDGIMVARGDMGVEVDFEKLPGIQKKFIKECCREGKLVITATQMLESMTFSTSPTRAEITDVANAVFDGTSAVMLSGESAAGKYPVETVEAMAKIVCRAEQDAEDVNQYKFLEVESDEKDIANAIGHAACTTAKDIKASAIIAVTTSGYTAEMMAKYKPVEPIIAATPRLKTYHQQALTRGVIPLLTEFSNDWDDLMDKVTAEAESAGLIKKGDTVVFSAGMPLQVSGTTNLIVVKVVQ</sequence>
<dbReference type="InterPro" id="IPR015806">
    <property type="entry name" value="Pyrv_Knase_insert_dom_sf"/>
</dbReference>
<organism evidence="19 20">
    <name type="scientific">Candidatus Allocopromorpha excrementipullorum</name>
    <dbReference type="NCBI Taxonomy" id="2840743"/>
    <lineage>
        <taxon>Bacteria</taxon>
        <taxon>Bacillati</taxon>
        <taxon>Bacillota</taxon>
        <taxon>Clostridia</taxon>
        <taxon>Eubacteriales</taxon>
        <taxon>Eubacteriaceae</taxon>
        <taxon>Eubacteriaceae incertae sedis</taxon>
        <taxon>Candidatus Allocopromorpha</taxon>
    </lineage>
</organism>
<dbReference type="GO" id="GO:0000287">
    <property type="term" value="F:magnesium ion binding"/>
    <property type="evidence" value="ECO:0007669"/>
    <property type="project" value="UniProtKB-UniRule"/>
</dbReference>
<dbReference type="EC" id="2.7.1.40" evidence="4 15"/>
<dbReference type="InterPro" id="IPR015795">
    <property type="entry name" value="Pyrv_Knase_C"/>
</dbReference>
<dbReference type="GO" id="GO:0005524">
    <property type="term" value="F:ATP binding"/>
    <property type="evidence" value="ECO:0007669"/>
    <property type="project" value="UniProtKB-KW"/>
</dbReference>
<evidence type="ECO:0000256" key="6">
    <source>
        <dbReference type="ARBA" id="ARBA00022679"/>
    </source>
</evidence>
<keyword evidence="12" id="KW-0630">Potassium</keyword>
<evidence type="ECO:0000256" key="11">
    <source>
        <dbReference type="ARBA" id="ARBA00022842"/>
    </source>
</evidence>
<dbReference type="AlphaFoldDB" id="A0A9D1N850"/>
<dbReference type="NCBIfam" id="NF004491">
    <property type="entry name" value="PRK05826.1"/>
    <property type="match status" value="1"/>
</dbReference>
<dbReference type="InterPro" id="IPR018209">
    <property type="entry name" value="Pyrv_Knase_AS"/>
</dbReference>
<dbReference type="Proteomes" id="UP000824130">
    <property type="component" value="Unassembled WGS sequence"/>
</dbReference>
<evidence type="ECO:0000256" key="7">
    <source>
        <dbReference type="ARBA" id="ARBA00022723"/>
    </source>
</evidence>
<dbReference type="NCBIfam" id="TIGR01064">
    <property type="entry name" value="pyruv_kin"/>
    <property type="match status" value="1"/>
</dbReference>
<evidence type="ECO:0000256" key="14">
    <source>
        <dbReference type="ARBA" id="ARBA00023317"/>
    </source>
</evidence>
<dbReference type="GO" id="GO:0016301">
    <property type="term" value="F:kinase activity"/>
    <property type="evidence" value="ECO:0007669"/>
    <property type="project" value="UniProtKB-KW"/>
</dbReference>
<keyword evidence="7" id="KW-0479">Metal-binding</keyword>
<dbReference type="PRINTS" id="PR01050">
    <property type="entry name" value="PYRUVTKNASE"/>
</dbReference>
<dbReference type="Gene3D" id="3.40.1380.20">
    <property type="entry name" value="Pyruvate kinase, C-terminal domain"/>
    <property type="match status" value="1"/>
</dbReference>
<accession>A0A9D1N850</accession>
<dbReference type="EMBL" id="DVOB01000146">
    <property type="protein sequence ID" value="HIU96378.1"/>
    <property type="molecule type" value="Genomic_DNA"/>
</dbReference>
<evidence type="ECO:0000313" key="19">
    <source>
        <dbReference type="EMBL" id="HIU96378.1"/>
    </source>
</evidence>
<evidence type="ECO:0000256" key="9">
    <source>
        <dbReference type="ARBA" id="ARBA00022777"/>
    </source>
</evidence>
<keyword evidence="6 16" id="KW-0808">Transferase</keyword>
<keyword evidence="11 16" id="KW-0460">Magnesium</keyword>
<evidence type="ECO:0000256" key="1">
    <source>
        <dbReference type="ARBA" id="ARBA00001958"/>
    </source>
</evidence>
<dbReference type="SUPFAM" id="SSF50800">
    <property type="entry name" value="PK beta-barrel domain-like"/>
    <property type="match status" value="1"/>
</dbReference>
<reference evidence="19" key="2">
    <citation type="journal article" date="2021" name="PeerJ">
        <title>Extensive microbial diversity within the chicken gut microbiome revealed by metagenomics and culture.</title>
        <authorList>
            <person name="Gilroy R."/>
            <person name="Ravi A."/>
            <person name="Getino M."/>
            <person name="Pursley I."/>
            <person name="Horton D.L."/>
            <person name="Alikhan N.F."/>
            <person name="Baker D."/>
            <person name="Gharbi K."/>
            <person name="Hall N."/>
            <person name="Watson M."/>
            <person name="Adriaenssens E.M."/>
            <person name="Foster-Nyarko E."/>
            <person name="Jarju S."/>
            <person name="Secka A."/>
            <person name="Antonio M."/>
            <person name="Oren A."/>
            <person name="Chaudhuri R.R."/>
            <person name="La Ragione R."/>
            <person name="Hildebrand F."/>
            <person name="Pallen M.J."/>
        </authorList>
    </citation>
    <scope>NUCLEOTIDE SEQUENCE</scope>
    <source>
        <strain evidence="19">ChiSjej4B22-8349</strain>
    </source>
</reference>
<dbReference type="NCBIfam" id="NF004978">
    <property type="entry name" value="PRK06354.1"/>
    <property type="match status" value="1"/>
</dbReference>
<evidence type="ECO:0000259" key="18">
    <source>
        <dbReference type="Pfam" id="PF02887"/>
    </source>
</evidence>
<dbReference type="InterPro" id="IPR001697">
    <property type="entry name" value="Pyr_Knase"/>
</dbReference>
<evidence type="ECO:0000256" key="5">
    <source>
        <dbReference type="ARBA" id="ARBA00018587"/>
    </source>
</evidence>
<keyword evidence="9 16" id="KW-0418">Kinase</keyword>
<comment type="similarity">
    <text evidence="3 16">Belongs to the pyruvate kinase family.</text>
</comment>